<evidence type="ECO:0000256" key="1">
    <source>
        <dbReference type="ARBA" id="ARBA00022448"/>
    </source>
</evidence>
<dbReference type="InterPro" id="IPR037066">
    <property type="entry name" value="Plug_dom_sf"/>
</dbReference>
<dbReference type="SMART" id="SM00965">
    <property type="entry name" value="STN"/>
    <property type="match status" value="1"/>
</dbReference>
<dbReference type="GO" id="GO:0009279">
    <property type="term" value="C:cell outer membrane"/>
    <property type="evidence" value="ECO:0007669"/>
    <property type="project" value="UniProtKB-SubCell"/>
</dbReference>
<dbReference type="InterPro" id="IPR008969">
    <property type="entry name" value="CarboxyPept-like_regulatory"/>
</dbReference>
<dbReference type="EMBL" id="FUYS01000003">
    <property type="protein sequence ID" value="SKB49301.1"/>
    <property type="molecule type" value="Genomic_DNA"/>
</dbReference>
<protein>
    <submittedName>
        <fullName evidence="6">TonB-linked outer membrane protein, SusC/RagA family</fullName>
    </submittedName>
</protein>
<keyword evidence="7" id="KW-1185">Reference proteome</keyword>
<dbReference type="STRING" id="623280.SAMN05660226_01644"/>
<dbReference type="Pfam" id="PF07715">
    <property type="entry name" value="Plug"/>
    <property type="match status" value="1"/>
</dbReference>
<comment type="similarity">
    <text evidence="4">Belongs to the TonB-dependent receptor family.</text>
</comment>
<dbReference type="SUPFAM" id="SSF49464">
    <property type="entry name" value="Carboxypeptidase regulatory domain-like"/>
    <property type="match status" value="1"/>
</dbReference>
<dbReference type="Gene3D" id="2.170.130.10">
    <property type="entry name" value="TonB-dependent receptor, plug domain"/>
    <property type="match status" value="1"/>
</dbReference>
<keyword evidence="1 4" id="KW-0813">Transport</keyword>
<dbReference type="AlphaFoldDB" id="A0A1T5BQ82"/>
<comment type="subcellular location">
    <subcellularLocation>
        <location evidence="4">Cell outer membrane</location>
        <topology evidence="4">Multi-pass membrane protein</topology>
    </subcellularLocation>
</comment>
<keyword evidence="3 4" id="KW-0998">Cell outer membrane</keyword>
<dbReference type="InterPro" id="IPR023997">
    <property type="entry name" value="TonB-dep_OMP_SusC/RagA_CS"/>
</dbReference>
<proteinExistence type="inferred from homology"/>
<dbReference type="FunFam" id="2.170.130.10:FF:000003">
    <property type="entry name" value="SusC/RagA family TonB-linked outer membrane protein"/>
    <property type="match status" value="1"/>
</dbReference>
<dbReference type="Pfam" id="PF16344">
    <property type="entry name" value="FecR_C"/>
    <property type="match status" value="1"/>
</dbReference>
<dbReference type="InterPro" id="IPR023996">
    <property type="entry name" value="TonB-dep_OMP_SusC/RagA"/>
</dbReference>
<feature type="domain" description="Secretin/TonB short N-terminal" evidence="5">
    <location>
        <begin position="67"/>
        <end position="117"/>
    </location>
</feature>
<sequence>MSFSRCVNKDIYSCIYQYIRIMKLTTFLIAVFVLQSFAESNAQKITLNVRNATLQEVMNSVQRQQGVSFFFIGNKIASTRISLNIEQLELADAMTAILANKNLDWHIQENTVVIKRSSNSRTDIQPEKMAIVTRQRTITGTVTDSLGAPLVGVSVAVKESKATTSTDINGKFVLDAPSGPVTTLIFSYVGYVTQEIAVGTQSVFDVVLQEDNTGLDEVVVVGFGVQKKITNIGSQATVKPEELKTPVRNLSTVLAGRLSGIVAVQRSGEPGYDNANVWIRGVSTLTGSSSPLVLVDGVQRPFSDIDPEDIESFSILKDASATAVYGVRGANGVILINTRKGKPGRINITAGYNEAINQFTRIPSLVDGATYMRIVNEAHTTRGKAARYSEDIIAKTASGEDPDLYPDVNWYDEVFNKFGHNRRANLNMTGGSDRVNFYVSTAYFSEVGLFKRDELQNYNSQIKLDRYNFTTNLSMQATATTKIDLGVQGYIMNGNFPGSSTGGIFGMAMQATPIAFPVLYSNGYVGDQRGGELQNPYAMLTQTGYVTEWRNRINSNIRATQDLHMLIPGLSLTSMFSFDSYNETAARRLKRPDTYLATQRDENGELVFEQTYVGSPYLGFERTNQTSNRNFYTESALNYTGSFGNHQATGMLLFNQSDYIDNFSGDFIGSLPYRLRGLAGRATYGFKEKYLLEVNFGYNGSENFLPNRRYGFFPSVGLGWVISNEPFFGSLSDVFPMAKFRFSHGQVGNADIGGRRFAYIGTVGEGAGGYTFGRDWNNSFSGLDIAEYAVDVSWEKATKTNIGIDVDTRFAPGNRLNIQFDLFHERREGSFLRRSSVPAFVGLLNNPYGNLGITENKGLDASLTYDGALSGNFSVNFQGTVTYNRNVVIDDDLPPWNYPWRERKGQRIGQRFGLIAEGLFRSEEEIENSATQIGDVRVGDIRYRDLNGDGMIDSNDEAPIGYGDTPQLVYGLRAGFRWGQFSMAAFFQGIGNVDILLNGEGLVPFQQGGTRGNLLTIIEDRWTAENQNFNAFYPRLTFGDENMNYRTSSWWVKNGSFLRLKTLDLNYTLNKRFTNRFQLESATIFFQGFNLFTLSEFKIWDVEMGNGRGTNYPQHKTYSLGIQLTF</sequence>
<dbReference type="InterPro" id="IPR011662">
    <property type="entry name" value="Secretin/TonB_short_N"/>
</dbReference>
<evidence type="ECO:0000256" key="4">
    <source>
        <dbReference type="PROSITE-ProRule" id="PRU01360"/>
    </source>
</evidence>
<dbReference type="SUPFAM" id="SSF56935">
    <property type="entry name" value="Porins"/>
    <property type="match status" value="1"/>
</dbReference>
<name>A0A1T5BQ82_9SPHI</name>
<dbReference type="InterPro" id="IPR012910">
    <property type="entry name" value="Plug_dom"/>
</dbReference>
<evidence type="ECO:0000313" key="7">
    <source>
        <dbReference type="Proteomes" id="UP000190541"/>
    </source>
</evidence>
<keyword evidence="2 4" id="KW-0472">Membrane</keyword>
<dbReference type="Gene3D" id="2.60.40.1120">
    <property type="entry name" value="Carboxypeptidase-like, regulatory domain"/>
    <property type="match status" value="1"/>
</dbReference>
<dbReference type="Pfam" id="PF13715">
    <property type="entry name" value="CarbopepD_reg_2"/>
    <property type="match status" value="1"/>
</dbReference>
<evidence type="ECO:0000313" key="6">
    <source>
        <dbReference type="EMBL" id="SKB49301.1"/>
    </source>
</evidence>
<dbReference type="InterPro" id="IPR032508">
    <property type="entry name" value="FecR_C"/>
</dbReference>
<organism evidence="6 7">
    <name type="scientific">Parapedobacter luteus</name>
    <dbReference type="NCBI Taxonomy" id="623280"/>
    <lineage>
        <taxon>Bacteria</taxon>
        <taxon>Pseudomonadati</taxon>
        <taxon>Bacteroidota</taxon>
        <taxon>Sphingobacteriia</taxon>
        <taxon>Sphingobacteriales</taxon>
        <taxon>Sphingobacteriaceae</taxon>
        <taxon>Parapedobacter</taxon>
    </lineage>
</organism>
<reference evidence="6 7" key="1">
    <citation type="submission" date="2017-02" db="EMBL/GenBank/DDBJ databases">
        <authorList>
            <person name="Peterson S.W."/>
        </authorList>
    </citation>
    <scope>NUCLEOTIDE SEQUENCE [LARGE SCALE GENOMIC DNA]</scope>
    <source>
        <strain evidence="6 7">DSM 22899</strain>
    </source>
</reference>
<accession>A0A1T5BQ82</accession>
<evidence type="ECO:0000256" key="3">
    <source>
        <dbReference type="ARBA" id="ARBA00023237"/>
    </source>
</evidence>
<evidence type="ECO:0000256" key="2">
    <source>
        <dbReference type="ARBA" id="ARBA00023136"/>
    </source>
</evidence>
<dbReference type="NCBIfam" id="TIGR04056">
    <property type="entry name" value="OMP_RagA_SusC"/>
    <property type="match status" value="1"/>
</dbReference>
<dbReference type="PROSITE" id="PS52016">
    <property type="entry name" value="TONB_DEPENDENT_REC_3"/>
    <property type="match status" value="1"/>
</dbReference>
<dbReference type="InterPro" id="IPR039426">
    <property type="entry name" value="TonB-dep_rcpt-like"/>
</dbReference>
<evidence type="ECO:0000259" key="5">
    <source>
        <dbReference type="SMART" id="SM00965"/>
    </source>
</evidence>
<dbReference type="OrthoDB" id="603589at2"/>
<keyword evidence="4" id="KW-0812">Transmembrane</keyword>
<gene>
    <name evidence="6" type="ORF">SAMN05660226_01644</name>
</gene>
<dbReference type="Proteomes" id="UP000190541">
    <property type="component" value="Unassembled WGS sequence"/>
</dbReference>
<dbReference type="NCBIfam" id="TIGR04057">
    <property type="entry name" value="SusC_RagA_signa"/>
    <property type="match status" value="1"/>
</dbReference>
<dbReference type="Gene3D" id="3.55.50.30">
    <property type="match status" value="1"/>
</dbReference>
<keyword evidence="4" id="KW-1134">Transmembrane beta strand</keyword>